<dbReference type="InterPro" id="IPR015947">
    <property type="entry name" value="PUA-like_sf"/>
</dbReference>
<dbReference type="SUPFAM" id="SSF88697">
    <property type="entry name" value="PUA domain-like"/>
    <property type="match status" value="1"/>
</dbReference>
<keyword evidence="3" id="KW-1185">Reference proteome</keyword>
<comment type="caution">
    <text evidence="2">The sequence shown here is derived from an EMBL/GenBank/DDBJ whole genome shotgun (WGS) entry which is preliminary data.</text>
</comment>
<dbReference type="Gene3D" id="2.30.280.10">
    <property type="entry name" value="SRA-YDG"/>
    <property type="match status" value="1"/>
</dbReference>
<evidence type="ECO:0000313" key="3">
    <source>
        <dbReference type="Proteomes" id="UP000236333"/>
    </source>
</evidence>
<dbReference type="Proteomes" id="UP000236333">
    <property type="component" value="Unassembled WGS sequence"/>
</dbReference>
<feature type="region of interest" description="Disordered" evidence="1">
    <location>
        <begin position="114"/>
        <end position="245"/>
    </location>
</feature>
<feature type="compositionally biased region" description="Low complexity" evidence="1">
    <location>
        <begin position="419"/>
        <end position="438"/>
    </location>
</feature>
<evidence type="ECO:0000256" key="1">
    <source>
        <dbReference type="SAM" id="MobiDB-lite"/>
    </source>
</evidence>
<feature type="compositionally biased region" description="Gly residues" evidence="1">
    <location>
        <begin position="163"/>
        <end position="177"/>
    </location>
</feature>
<reference evidence="2 3" key="1">
    <citation type="journal article" date="2017" name="Mol. Biol. Evol.">
        <title>The 4-celled Tetrabaena socialis nuclear genome reveals the essential components for genetic control of cell number at the origin of multicellularity in the volvocine lineage.</title>
        <authorList>
            <person name="Featherston J."/>
            <person name="Arakaki Y."/>
            <person name="Hanschen E.R."/>
            <person name="Ferris P.J."/>
            <person name="Michod R.E."/>
            <person name="Olson B.J.S.C."/>
            <person name="Nozaki H."/>
            <person name="Durand P.M."/>
        </authorList>
    </citation>
    <scope>NUCLEOTIDE SEQUENCE [LARGE SCALE GENOMIC DNA]</scope>
    <source>
        <strain evidence="2 3">NIES-571</strain>
    </source>
</reference>
<protein>
    <submittedName>
        <fullName evidence="2">Putative E3 ubiquitin-protein ligase</fullName>
    </submittedName>
</protein>
<dbReference type="GO" id="GO:0061630">
    <property type="term" value="F:ubiquitin protein ligase activity"/>
    <property type="evidence" value="ECO:0007669"/>
    <property type="project" value="TreeGrafter"/>
</dbReference>
<feature type="compositionally biased region" description="Basic and acidic residues" evidence="1">
    <location>
        <begin position="127"/>
        <end position="162"/>
    </location>
</feature>
<dbReference type="InterPro" id="IPR036987">
    <property type="entry name" value="SRA-YDG_sf"/>
</dbReference>
<feature type="compositionally biased region" description="Acidic residues" evidence="1">
    <location>
        <begin position="183"/>
        <end position="236"/>
    </location>
</feature>
<proteinExistence type="predicted"/>
<dbReference type="AlphaFoldDB" id="A0A2J7ZTX1"/>
<sequence>MADAEKRARIIAIQRDTSLSDADKNRKMQELHGVGKWMVKAAPKEEKDPLEGLTQEEKDSVTCGICMNMVSRPVTDLSGNKRNGAHNGDQDFSRYNQAIKKSCEEGLPVRVVRSCKEKRSAYAPKAEAVRELQELQRKEEEASGKAKGKKEVKGEGKAEGKGKGGGNGKGQKAGGKGAAAPAAEEEEEEEDSEGSEAAEGSASEEVEGSEEAEGDEAAAASEEEEAEEEEEEEGDEAAAKGAGGGSAQCEMAQAKAFAPVRFDGIYRVLACWRGKGHANFLATRHNARPSRSSSQRRPCPARGCGQDLTSFAKGMQVNTTMAGQAQSAADAVRQKEAEVAALQARVEATAAGLPDPVDGAVAAAADGAADADAGVEDSDSGEVEELPAPTEVAAGPPPKEAKAQRGSGGAGGPDDEPMAEAAAPPAAAGRGTAAPATAAGGGGGGSGGAAAPAEAAGGSGGGGSRWASEAASLVGEFPDFEPSLVEGMLEDQGGDVAEVAACLKVRAGEGGRYLFVRCDNSPAPWSSEDCGDKPRLQATAAAGRGGKRGGGRGRGRGRGRGAAAKRAAEAEADAGGSEEVEEVDSSDEEGGVEAAAEEEKGKGKARGKGKAGGKAGARAAPKRRKTGA</sequence>
<dbReference type="OrthoDB" id="2270193at2759"/>
<feature type="region of interest" description="Disordered" evidence="1">
    <location>
        <begin position="368"/>
        <end position="467"/>
    </location>
</feature>
<feature type="compositionally biased region" description="Gly residues" evidence="1">
    <location>
        <begin position="439"/>
        <end position="448"/>
    </location>
</feature>
<evidence type="ECO:0000313" key="2">
    <source>
        <dbReference type="EMBL" id="PNH03688.1"/>
    </source>
</evidence>
<feature type="region of interest" description="Disordered" evidence="1">
    <location>
        <begin position="523"/>
        <end position="628"/>
    </location>
</feature>
<feature type="compositionally biased region" description="Acidic residues" evidence="1">
    <location>
        <begin position="570"/>
        <end position="591"/>
    </location>
</feature>
<dbReference type="EMBL" id="PGGS01000475">
    <property type="protein sequence ID" value="PNH03688.1"/>
    <property type="molecule type" value="Genomic_DNA"/>
</dbReference>
<name>A0A2J7ZTX1_9CHLO</name>
<gene>
    <name evidence="2" type="ORF">TSOC_010217</name>
</gene>
<dbReference type="PANTHER" id="PTHR14140">
    <property type="entry name" value="E3 UBIQUITIN-PROTEIN LIGASE UHRF-RELATED"/>
    <property type="match status" value="1"/>
</dbReference>
<dbReference type="GO" id="GO:0016567">
    <property type="term" value="P:protein ubiquitination"/>
    <property type="evidence" value="ECO:0007669"/>
    <property type="project" value="TreeGrafter"/>
</dbReference>
<accession>A0A2J7ZTX1</accession>
<dbReference type="GO" id="GO:0044027">
    <property type="term" value="P:negative regulation of gene expression via chromosomal CpG island methylation"/>
    <property type="evidence" value="ECO:0007669"/>
    <property type="project" value="TreeGrafter"/>
</dbReference>
<dbReference type="InterPro" id="IPR045134">
    <property type="entry name" value="UHRF1/2-like"/>
</dbReference>
<organism evidence="2 3">
    <name type="scientific">Tetrabaena socialis</name>
    <dbReference type="NCBI Taxonomy" id="47790"/>
    <lineage>
        <taxon>Eukaryota</taxon>
        <taxon>Viridiplantae</taxon>
        <taxon>Chlorophyta</taxon>
        <taxon>core chlorophytes</taxon>
        <taxon>Chlorophyceae</taxon>
        <taxon>CS clade</taxon>
        <taxon>Chlamydomonadales</taxon>
        <taxon>Tetrabaenaceae</taxon>
        <taxon>Tetrabaena</taxon>
    </lineage>
</organism>
<feature type="compositionally biased region" description="Basic residues" evidence="1">
    <location>
        <begin position="545"/>
        <end position="559"/>
    </location>
</feature>
<feature type="compositionally biased region" description="Acidic residues" evidence="1">
    <location>
        <begin position="373"/>
        <end position="385"/>
    </location>
</feature>
<dbReference type="PANTHER" id="PTHR14140:SF27">
    <property type="entry name" value="OS04G0289800 PROTEIN"/>
    <property type="match status" value="1"/>
</dbReference>